<accession>A0AAW8DGC8</accession>
<evidence type="ECO:0008006" key="5">
    <source>
        <dbReference type="Google" id="ProtNLM"/>
    </source>
</evidence>
<dbReference type="Proteomes" id="UP001230951">
    <property type="component" value="Unassembled WGS sequence"/>
</dbReference>
<reference evidence="1 3" key="1">
    <citation type="submission" date="2023-07" db="EMBL/GenBank/DDBJ databases">
        <title>Sorghum-associated microbial communities from plants grown in Nebraska, USA.</title>
        <authorList>
            <person name="Schachtman D."/>
        </authorList>
    </citation>
    <scope>NUCLEOTIDE SEQUENCE</scope>
    <source>
        <strain evidence="1">DS1006</strain>
        <strain evidence="2 3">DS1016</strain>
    </source>
</reference>
<sequence>MRAFPDQGGDRFAIPSVGLDVPLGAMDGAGGVITPPGLTSAYWIRNVGATLDAPGRGTVFVAMHAVMGGGVGPGNYVIDEGRAASRVPEGAMVTVAGLHYKVTGSVEIPRGQLPAARTVWADTPDRLVVITCLLTPGDNEPVDNLVITATRMP</sequence>
<organism evidence="1 4">
    <name type="scientific">Arthrobacter bambusae</name>
    <dbReference type="NCBI Taxonomy" id="1338426"/>
    <lineage>
        <taxon>Bacteria</taxon>
        <taxon>Bacillati</taxon>
        <taxon>Actinomycetota</taxon>
        <taxon>Actinomycetes</taxon>
        <taxon>Micrococcales</taxon>
        <taxon>Micrococcaceae</taxon>
        <taxon>Arthrobacter</taxon>
    </lineage>
</organism>
<dbReference type="InterPro" id="IPR042001">
    <property type="entry name" value="Sortase_F"/>
</dbReference>
<keyword evidence="3" id="KW-1185">Reference proteome</keyword>
<dbReference type="EMBL" id="JAUSRG010000003">
    <property type="protein sequence ID" value="MDP9904712.1"/>
    <property type="molecule type" value="Genomic_DNA"/>
</dbReference>
<dbReference type="RefSeq" id="WP_306960577.1">
    <property type="nucleotide sequence ID" value="NZ_JAUSRG010000003.1"/>
</dbReference>
<evidence type="ECO:0000313" key="2">
    <source>
        <dbReference type="EMBL" id="MDQ0180859.1"/>
    </source>
</evidence>
<dbReference type="CDD" id="cd05829">
    <property type="entry name" value="Sortase_F"/>
    <property type="match status" value="1"/>
</dbReference>
<gene>
    <name evidence="1" type="ORF">J2S90_001667</name>
    <name evidence="2" type="ORF">J2S93_002286</name>
</gene>
<comment type="caution">
    <text evidence="1">The sequence shown here is derived from an EMBL/GenBank/DDBJ whole genome shotgun (WGS) entry which is preliminary data.</text>
</comment>
<proteinExistence type="predicted"/>
<dbReference type="Proteomes" id="UP001242995">
    <property type="component" value="Unassembled WGS sequence"/>
</dbReference>
<name>A0AAW8DGC8_9MICC</name>
<dbReference type="AlphaFoldDB" id="A0AAW8DGC8"/>
<evidence type="ECO:0000313" key="4">
    <source>
        <dbReference type="Proteomes" id="UP001242995"/>
    </source>
</evidence>
<evidence type="ECO:0000313" key="1">
    <source>
        <dbReference type="EMBL" id="MDP9904712.1"/>
    </source>
</evidence>
<dbReference type="EMBL" id="JAUSTF010000004">
    <property type="protein sequence ID" value="MDQ0180859.1"/>
    <property type="molecule type" value="Genomic_DNA"/>
</dbReference>
<evidence type="ECO:0000313" key="3">
    <source>
        <dbReference type="Proteomes" id="UP001230951"/>
    </source>
</evidence>
<protein>
    <recommendedName>
        <fullName evidence="5">Class F sortase</fullName>
    </recommendedName>
</protein>